<dbReference type="AlphaFoldDB" id="A0AAW5BMB2"/>
<reference evidence="3 4" key="1">
    <citation type="journal article" date="2020" name="Cell Host Microbe">
        <title>Functional and Genomic Variation between Human-Derived Isolates of Lachnospiraceae Reveals Inter- and Intra-Species Diversity.</title>
        <authorList>
            <person name="Sorbara M.T."/>
            <person name="Littmann E.R."/>
            <person name="Fontana E."/>
            <person name="Moody T.U."/>
            <person name="Kohout C.E."/>
            <person name="Gjonbalaj M."/>
            <person name="Eaton V."/>
            <person name="Seok R."/>
            <person name="Leiner I.M."/>
            <person name="Pamer E.G."/>
        </authorList>
    </citation>
    <scope>NUCLEOTIDE SEQUENCE [LARGE SCALE GENOMIC DNA]</scope>
    <source>
        <strain evidence="3 4">MSK.1.17</strain>
    </source>
</reference>
<evidence type="ECO:0000313" key="5">
    <source>
        <dbReference type="Proteomes" id="UP001299608"/>
    </source>
</evidence>
<feature type="signal peptide" evidence="1">
    <location>
        <begin position="1"/>
        <end position="24"/>
    </location>
</feature>
<protein>
    <recommendedName>
        <fullName evidence="6">Lipoprotein</fullName>
    </recommendedName>
</protein>
<dbReference type="Proteomes" id="UP000669239">
    <property type="component" value="Unassembled WGS sequence"/>
</dbReference>
<accession>A0AAW5BMB2</accession>
<evidence type="ECO:0000313" key="2">
    <source>
        <dbReference type="EMBL" id="MCG4744004.1"/>
    </source>
</evidence>
<evidence type="ECO:0000313" key="3">
    <source>
        <dbReference type="EMBL" id="NSJ48342.1"/>
    </source>
</evidence>
<dbReference type="RefSeq" id="WP_165641775.1">
    <property type="nucleotide sequence ID" value="NZ_BAABZL010000001.1"/>
</dbReference>
<evidence type="ECO:0000313" key="4">
    <source>
        <dbReference type="Proteomes" id="UP000669239"/>
    </source>
</evidence>
<evidence type="ECO:0000256" key="1">
    <source>
        <dbReference type="SAM" id="SignalP"/>
    </source>
</evidence>
<organism evidence="2 5">
    <name type="scientific">Enterocloster aldenensis</name>
    <dbReference type="NCBI Taxonomy" id="358742"/>
    <lineage>
        <taxon>Bacteria</taxon>
        <taxon>Bacillati</taxon>
        <taxon>Bacillota</taxon>
        <taxon>Clostridia</taxon>
        <taxon>Lachnospirales</taxon>
        <taxon>Lachnospiraceae</taxon>
        <taxon>Enterocloster</taxon>
    </lineage>
</organism>
<feature type="chain" id="PRO_5043599267" description="Lipoprotein" evidence="1">
    <location>
        <begin position="25"/>
        <end position="182"/>
    </location>
</feature>
<name>A0AAW5BMB2_9FIRM</name>
<sequence>MKKIGKLSLILAALVALLSGCTQSNIVSPTGGTVTGDGVPDVEVNKDIAIDWTEIREELRDNYLDPYGEFADYVLDMDVRYDAGSGLLTVLLPVTHKTTGEVAVVFGEAVLKTVGASIATQNFYYEAPDEDETDRIYYGSYFDEHDVCVQVFYYDQEGKTDTYLVNDTMKAGEQRALTAQNQ</sequence>
<gene>
    <name evidence="3" type="ORF">G5B36_06475</name>
    <name evidence="2" type="ORF">L0N08_01095</name>
</gene>
<dbReference type="Proteomes" id="UP001299608">
    <property type="component" value="Unassembled WGS sequence"/>
</dbReference>
<dbReference type="EMBL" id="JAKNGE010000001">
    <property type="protein sequence ID" value="MCG4744004.1"/>
    <property type="molecule type" value="Genomic_DNA"/>
</dbReference>
<comment type="caution">
    <text evidence="2">The sequence shown here is derived from an EMBL/GenBank/DDBJ whole genome shotgun (WGS) entry which is preliminary data.</text>
</comment>
<dbReference type="EMBL" id="JAAITT010000007">
    <property type="protein sequence ID" value="NSJ48342.1"/>
    <property type="molecule type" value="Genomic_DNA"/>
</dbReference>
<proteinExistence type="predicted"/>
<keyword evidence="1" id="KW-0732">Signal</keyword>
<reference evidence="2" key="3">
    <citation type="submission" date="2022-01" db="EMBL/GenBank/DDBJ databases">
        <title>Collection of gut derived symbiotic bacterial strains cultured from healthy donors.</title>
        <authorList>
            <person name="Lin H."/>
            <person name="Kohout C."/>
            <person name="Waligurski E."/>
            <person name="Pamer E.G."/>
        </authorList>
    </citation>
    <scope>NUCLEOTIDE SEQUENCE</scope>
    <source>
        <strain evidence="2">DFI.6.55</strain>
    </source>
</reference>
<evidence type="ECO:0008006" key="6">
    <source>
        <dbReference type="Google" id="ProtNLM"/>
    </source>
</evidence>
<dbReference type="PROSITE" id="PS51257">
    <property type="entry name" value="PROKAR_LIPOPROTEIN"/>
    <property type="match status" value="1"/>
</dbReference>
<dbReference type="GeneID" id="97204243"/>
<keyword evidence="4" id="KW-1185">Reference proteome</keyword>
<reference evidence="3" key="2">
    <citation type="submission" date="2020-02" db="EMBL/GenBank/DDBJ databases">
        <authorList>
            <person name="Littmann E."/>
            <person name="Sorbara M."/>
        </authorList>
    </citation>
    <scope>NUCLEOTIDE SEQUENCE</scope>
    <source>
        <strain evidence="3">MSK.1.17</strain>
    </source>
</reference>